<dbReference type="AlphaFoldDB" id="A0A381WG91"/>
<gene>
    <name evidence="2" type="ORF">METZ01_LOCUS104359</name>
</gene>
<dbReference type="InterPro" id="IPR044855">
    <property type="entry name" value="CoA-Trfase_III_dom3_sf"/>
</dbReference>
<dbReference type="PANTHER" id="PTHR48207">
    <property type="entry name" value="SUCCINATE--HYDROXYMETHYLGLUTARATE COA-TRANSFERASE"/>
    <property type="match status" value="1"/>
</dbReference>
<sequence length="415" mass="45154">MGEVKKSMSPLSGLRVLGVTVYLAGPFAMMNLARLGAECIKVEMPGVGDPSRGNGPFASPDGYVETQESEKHLSTRFLKRAQGLKSVTLNLKDPKGLEVFMELVKKSDVLVENLSPGAMKRLGLGYEKVAKVNPGIIYTSISGYGQSGPYSHQKAHDPQIQGMSGLMDINGSESEPPTRVGFYIGDLVTPLFACYSVLAALREKDKTGYGQYLDVSMMDSLTSLMFMENLEEAIMYGEPLRQGNNSRGGPMGLYHTKDGDITLTVASDDQWSRLAKALDSPELIVNPKFATFIERNRNVVEARGEVQGLLDGYTRSEAIALLEEHKVPCGLVRTVPEIIEDSHFWDRGTLQPMKSSAFADAVPGIASGFPVDFSGGELPQSKGAPMLGEHNHEIYHEVLGISSEDLEGYERNGII</sequence>
<organism evidence="2">
    <name type="scientific">marine metagenome</name>
    <dbReference type="NCBI Taxonomy" id="408172"/>
    <lineage>
        <taxon>unclassified sequences</taxon>
        <taxon>metagenomes</taxon>
        <taxon>ecological metagenomes</taxon>
    </lineage>
</organism>
<dbReference type="PANTHER" id="PTHR48207:SF3">
    <property type="entry name" value="SUCCINATE--HYDROXYMETHYLGLUTARATE COA-TRANSFERASE"/>
    <property type="match status" value="1"/>
</dbReference>
<dbReference type="InterPro" id="IPR050483">
    <property type="entry name" value="CoA-transferase_III_domain"/>
</dbReference>
<protein>
    <recommendedName>
        <fullName evidence="3">CoA transferase</fullName>
    </recommendedName>
</protein>
<accession>A0A381WG91</accession>
<evidence type="ECO:0000313" key="2">
    <source>
        <dbReference type="EMBL" id="SVA51505.1"/>
    </source>
</evidence>
<keyword evidence="1" id="KW-0808">Transferase</keyword>
<dbReference type="InterPro" id="IPR023606">
    <property type="entry name" value="CoA-Trfase_III_dom_1_sf"/>
</dbReference>
<reference evidence="2" key="1">
    <citation type="submission" date="2018-05" db="EMBL/GenBank/DDBJ databases">
        <authorList>
            <person name="Lanie J.A."/>
            <person name="Ng W.-L."/>
            <person name="Kazmierczak K.M."/>
            <person name="Andrzejewski T.M."/>
            <person name="Davidsen T.M."/>
            <person name="Wayne K.J."/>
            <person name="Tettelin H."/>
            <person name="Glass J.I."/>
            <person name="Rusch D."/>
            <person name="Podicherti R."/>
            <person name="Tsui H.-C.T."/>
            <person name="Winkler M.E."/>
        </authorList>
    </citation>
    <scope>NUCLEOTIDE SEQUENCE</scope>
</reference>
<dbReference type="Gene3D" id="3.40.50.10540">
    <property type="entry name" value="Crotonobetainyl-coa:carnitine coa-transferase, domain 1"/>
    <property type="match status" value="1"/>
</dbReference>
<dbReference type="Pfam" id="PF02515">
    <property type="entry name" value="CoA_transf_3"/>
    <property type="match status" value="1"/>
</dbReference>
<dbReference type="InterPro" id="IPR003673">
    <property type="entry name" value="CoA-Trfase_fam_III"/>
</dbReference>
<dbReference type="GO" id="GO:0008410">
    <property type="term" value="F:CoA-transferase activity"/>
    <property type="evidence" value="ECO:0007669"/>
    <property type="project" value="TreeGrafter"/>
</dbReference>
<dbReference type="EMBL" id="UINC01011710">
    <property type="protein sequence ID" value="SVA51505.1"/>
    <property type="molecule type" value="Genomic_DNA"/>
</dbReference>
<proteinExistence type="predicted"/>
<evidence type="ECO:0000256" key="1">
    <source>
        <dbReference type="ARBA" id="ARBA00022679"/>
    </source>
</evidence>
<name>A0A381WG91_9ZZZZ</name>
<dbReference type="Gene3D" id="3.30.1540.10">
    <property type="entry name" value="formyl-coa transferase, domain 3"/>
    <property type="match status" value="1"/>
</dbReference>
<evidence type="ECO:0008006" key="3">
    <source>
        <dbReference type="Google" id="ProtNLM"/>
    </source>
</evidence>
<dbReference type="SUPFAM" id="SSF89796">
    <property type="entry name" value="CoA-transferase family III (CaiB/BaiF)"/>
    <property type="match status" value="1"/>
</dbReference>